<dbReference type="AlphaFoldDB" id="A0A559IEG4"/>
<dbReference type="RefSeq" id="WP_144994844.1">
    <property type="nucleotide sequence ID" value="NZ_VNJK01000006.1"/>
</dbReference>
<protein>
    <submittedName>
        <fullName evidence="2">Uncharacterized protein</fullName>
    </submittedName>
</protein>
<reference evidence="2 3" key="1">
    <citation type="submission" date="2019-07" db="EMBL/GenBank/DDBJ databases">
        <authorList>
            <person name="Kim J."/>
        </authorList>
    </citation>
    <scope>NUCLEOTIDE SEQUENCE [LARGE SCALE GENOMIC DNA]</scope>
    <source>
        <strain evidence="2 3">N4</strain>
    </source>
</reference>
<comment type="caution">
    <text evidence="2">The sequence shown here is derived from an EMBL/GenBank/DDBJ whole genome shotgun (WGS) entry which is preliminary data.</text>
</comment>
<feature type="signal peptide" evidence="1">
    <location>
        <begin position="1"/>
        <end position="23"/>
    </location>
</feature>
<dbReference type="OrthoDB" id="9903962at2"/>
<accession>A0A559IEG4</accession>
<name>A0A559IEG4_9BACL</name>
<sequence length="113" mass="13301">MKNLVSTIIIAICLFVGTNNANACEWQLETPISTEDISIVTEKVQYVTFHDGWYYLVTQSDEDGGRWVLEIEEAEKMDKKRLAKLEKEHYGKLVDIQYTGDYEYISWYWFAME</sequence>
<keyword evidence="1" id="KW-0732">Signal</keyword>
<evidence type="ECO:0000313" key="3">
    <source>
        <dbReference type="Proteomes" id="UP000318102"/>
    </source>
</evidence>
<dbReference type="EMBL" id="VNJK01000006">
    <property type="protein sequence ID" value="TVX86054.1"/>
    <property type="molecule type" value="Genomic_DNA"/>
</dbReference>
<dbReference type="Proteomes" id="UP000318102">
    <property type="component" value="Unassembled WGS sequence"/>
</dbReference>
<evidence type="ECO:0000256" key="1">
    <source>
        <dbReference type="SAM" id="SignalP"/>
    </source>
</evidence>
<evidence type="ECO:0000313" key="2">
    <source>
        <dbReference type="EMBL" id="TVX86054.1"/>
    </source>
</evidence>
<gene>
    <name evidence="2" type="ORF">FPZ44_24235</name>
</gene>
<proteinExistence type="predicted"/>
<keyword evidence="3" id="KW-1185">Reference proteome</keyword>
<organism evidence="2 3">
    <name type="scientific">Paenibacillus agilis</name>
    <dbReference type="NCBI Taxonomy" id="3020863"/>
    <lineage>
        <taxon>Bacteria</taxon>
        <taxon>Bacillati</taxon>
        <taxon>Bacillota</taxon>
        <taxon>Bacilli</taxon>
        <taxon>Bacillales</taxon>
        <taxon>Paenibacillaceae</taxon>
        <taxon>Paenibacillus</taxon>
    </lineage>
</organism>
<feature type="chain" id="PRO_5022056981" evidence="1">
    <location>
        <begin position="24"/>
        <end position="113"/>
    </location>
</feature>